<dbReference type="PANTHER" id="PTHR24322:SF736">
    <property type="entry name" value="RETINOL DEHYDROGENASE 10"/>
    <property type="match status" value="1"/>
</dbReference>
<dbReference type="Pfam" id="PF00106">
    <property type="entry name" value="adh_short"/>
    <property type="match status" value="1"/>
</dbReference>
<dbReference type="EMBL" id="ASPP01004442">
    <property type="protein sequence ID" value="ETO32158.1"/>
    <property type="molecule type" value="Genomic_DNA"/>
</dbReference>
<feature type="non-terminal residue" evidence="3">
    <location>
        <position position="164"/>
    </location>
</feature>
<keyword evidence="2" id="KW-0560">Oxidoreductase</keyword>
<evidence type="ECO:0000313" key="4">
    <source>
        <dbReference type="Proteomes" id="UP000023152"/>
    </source>
</evidence>
<proteinExistence type="inferred from homology"/>
<dbReference type="Proteomes" id="UP000023152">
    <property type="component" value="Unassembled WGS sequence"/>
</dbReference>
<dbReference type="AlphaFoldDB" id="X6P1Z4"/>
<gene>
    <name evidence="3" type="ORF">RFI_04960</name>
</gene>
<dbReference type="Gene3D" id="3.40.50.720">
    <property type="entry name" value="NAD(P)-binding Rossmann-like Domain"/>
    <property type="match status" value="1"/>
</dbReference>
<reference evidence="3 4" key="1">
    <citation type="journal article" date="2013" name="Curr. Biol.">
        <title>The Genome of the Foraminiferan Reticulomyxa filosa.</title>
        <authorList>
            <person name="Glockner G."/>
            <person name="Hulsmann N."/>
            <person name="Schleicher M."/>
            <person name="Noegel A.A."/>
            <person name="Eichinger L."/>
            <person name="Gallinger C."/>
            <person name="Pawlowski J."/>
            <person name="Sierra R."/>
            <person name="Euteneuer U."/>
            <person name="Pillet L."/>
            <person name="Moustafa A."/>
            <person name="Platzer M."/>
            <person name="Groth M."/>
            <person name="Szafranski K."/>
            <person name="Schliwa M."/>
        </authorList>
    </citation>
    <scope>NUCLEOTIDE SEQUENCE [LARGE SCALE GENOMIC DNA]</scope>
</reference>
<evidence type="ECO:0000256" key="1">
    <source>
        <dbReference type="ARBA" id="ARBA00006484"/>
    </source>
</evidence>
<evidence type="ECO:0000256" key="2">
    <source>
        <dbReference type="ARBA" id="ARBA00023002"/>
    </source>
</evidence>
<dbReference type="SUPFAM" id="SSF51735">
    <property type="entry name" value="NAD(P)-binding Rossmann-fold domains"/>
    <property type="match status" value="1"/>
</dbReference>
<accession>X6P1Z4</accession>
<protein>
    <submittedName>
        <fullName evidence="3">Uncharacterized protein</fullName>
    </submittedName>
</protein>
<comment type="caution">
    <text evidence="3">The sequence shown here is derived from an EMBL/GenBank/DDBJ whole genome shotgun (WGS) entry which is preliminary data.</text>
</comment>
<name>X6P1Z4_RETFI</name>
<dbReference type="PRINTS" id="PR00081">
    <property type="entry name" value="GDHRDH"/>
</dbReference>
<dbReference type="OrthoDB" id="10253736at2759"/>
<dbReference type="GO" id="GO:0016616">
    <property type="term" value="F:oxidoreductase activity, acting on the CH-OH group of donors, NAD or NADP as acceptor"/>
    <property type="evidence" value="ECO:0007669"/>
    <property type="project" value="TreeGrafter"/>
</dbReference>
<keyword evidence="4" id="KW-1185">Reference proteome</keyword>
<sequence>MTLKENLVKLFSALLEWSRKNPKFSFVAGLCALYIVTKWLSRRLKKPKSLKNQLILITGGASGLGRLVALECRHKYRAKVVVWDISEESINQIRDSVDGAMVCDVTVRENVIRCAEQVINQFGAVDILINNAGVVSGKSMLDLSEKEIRRTFEVNIISHFWTIQ</sequence>
<dbReference type="InterPro" id="IPR002347">
    <property type="entry name" value="SDR_fam"/>
</dbReference>
<evidence type="ECO:0000313" key="3">
    <source>
        <dbReference type="EMBL" id="ETO32158.1"/>
    </source>
</evidence>
<comment type="similarity">
    <text evidence="1">Belongs to the short-chain dehydrogenases/reductases (SDR) family.</text>
</comment>
<dbReference type="InterPro" id="IPR036291">
    <property type="entry name" value="NAD(P)-bd_dom_sf"/>
</dbReference>
<organism evidence="3 4">
    <name type="scientific">Reticulomyxa filosa</name>
    <dbReference type="NCBI Taxonomy" id="46433"/>
    <lineage>
        <taxon>Eukaryota</taxon>
        <taxon>Sar</taxon>
        <taxon>Rhizaria</taxon>
        <taxon>Retaria</taxon>
        <taxon>Foraminifera</taxon>
        <taxon>Monothalamids</taxon>
        <taxon>Reticulomyxidae</taxon>
        <taxon>Reticulomyxa</taxon>
    </lineage>
</organism>
<dbReference type="PANTHER" id="PTHR24322">
    <property type="entry name" value="PKSB"/>
    <property type="match status" value="1"/>
</dbReference>